<dbReference type="PATRIC" id="fig|1288963.3.peg.3313"/>
<keyword evidence="2" id="KW-0418">Kinase</keyword>
<keyword evidence="2" id="KW-0808">Transferase</keyword>
<organism evidence="2 3">
    <name type="scientific">Lunatimonas lonarensis</name>
    <dbReference type="NCBI Taxonomy" id="1232681"/>
    <lineage>
        <taxon>Bacteria</taxon>
        <taxon>Pseudomonadati</taxon>
        <taxon>Bacteroidota</taxon>
        <taxon>Cytophagia</taxon>
        <taxon>Cytophagales</taxon>
        <taxon>Cyclobacteriaceae</taxon>
    </lineage>
</organism>
<dbReference type="GO" id="GO:0003677">
    <property type="term" value="F:DNA binding"/>
    <property type="evidence" value="ECO:0007669"/>
    <property type="project" value="InterPro"/>
</dbReference>
<dbReference type="InterPro" id="IPR036953">
    <property type="entry name" value="GreA/GreB_C_sf"/>
</dbReference>
<dbReference type="Gene3D" id="3.10.50.30">
    <property type="entry name" value="Transcription elongation factor, GreA/GreB, C-terminal domain"/>
    <property type="match status" value="1"/>
</dbReference>
<dbReference type="InterPro" id="IPR023459">
    <property type="entry name" value="Tscrpt_elong_fac_GreA/B_fam"/>
</dbReference>
<evidence type="ECO:0000313" key="2">
    <source>
        <dbReference type="EMBL" id="EON76191.1"/>
    </source>
</evidence>
<evidence type="ECO:0000313" key="3">
    <source>
        <dbReference type="Proteomes" id="UP000013909"/>
    </source>
</evidence>
<evidence type="ECO:0000259" key="1">
    <source>
        <dbReference type="Pfam" id="PF01272"/>
    </source>
</evidence>
<dbReference type="STRING" id="1232681.ADIS_3319"/>
<name>R7ZPY5_9BACT</name>
<proteinExistence type="predicted"/>
<dbReference type="EMBL" id="AQHR01000088">
    <property type="protein sequence ID" value="EON76191.1"/>
    <property type="molecule type" value="Genomic_DNA"/>
</dbReference>
<dbReference type="GO" id="GO:0070063">
    <property type="term" value="F:RNA polymerase binding"/>
    <property type="evidence" value="ECO:0007669"/>
    <property type="project" value="InterPro"/>
</dbReference>
<sequence length="131" mass="14726">MMIPILKKSDYETIKALIEGIHPTQRTKEVGTLQSELRRAKIVEDDKISQNVIQLGSYFEVREITSKRQLCLTLTLPGEANLQEQRVSILSPLGVALIGFQKGKEFEWQLPAGKRTFIIEKVSAPTSLTTT</sequence>
<dbReference type="Pfam" id="PF01272">
    <property type="entry name" value="GreA_GreB"/>
    <property type="match status" value="1"/>
</dbReference>
<comment type="caution">
    <text evidence="2">The sequence shown here is derived from an EMBL/GenBank/DDBJ whole genome shotgun (WGS) entry which is preliminary data.</text>
</comment>
<dbReference type="PANTHER" id="PTHR30437:SF5">
    <property type="entry name" value="REGULATOR OF NUCLEOSIDE DIPHOSPHATE KINASE"/>
    <property type="match status" value="1"/>
</dbReference>
<dbReference type="GO" id="GO:0032784">
    <property type="term" value="P:regulation of DNA-templated transcription elongation"/>
    <property type="evidence" value="ECO:0007669"/>
    <property type="project" value="InterPro"/>
</dbReference>
<dbReference type="GO" id="GO:0016301">
    <property type="term" value="F:kinase activity"/>
    <property type="evidence" value="ECO:0007669"/>
    <property type="project" value="UniProtKB-KW"/>
</dbReference>
<dbReference type="SUPFAM" id="SSF54534">
    <property type="entry name" value="FKBP-like"/>
    <property type="match status" value="1"/>
</dbReference>
<gene>
    <name evidence="2" type="ORF">ADIS_3319</name>
</gene>
<dbReference type="PANTHER" id="PTHR30437">
    <property type="entry name" value="TRANSCRIPTION ELONGATION FACTOR GREA"/>
    <property type="match status" value="1"/>
</dbReference>
<dbReference type="RefSeq" id="WP_010855452.1">
    <property type="nucleotide sequence ID" value="NZ_AQHR01000088.1"/>
</dbReference>
<reference evidence="2 3" key="1">
    <citation type="submission" date="2013-02" db="EMBL/GenBank/DDBJ databases">
        <title>A novel strain isolated from Lonar lake, Maharashtra, India.</title>
        <authorList>
            <person name="Singh A."/>
        </authorList>
    </citation>
    <scope>NUCLEOTIDE SEQUENCE [LARGE SCALE GENOMIC DNA]</scope>
    <source>
        <strain evidence="2 3">AK24</strain>
    </source>
</reference>
<protein>
    <submittedName>
        <fullName evidence="2">Regulator of nucleoside diphosphate kinase</fullName>
    </submittedName>
</protein>
<dbReference type="AlphaFoldDB" id="R7ZPY5"/>
<dbReference type="Proteomes" id="UP000013909">
    <property type="component" value="Unassembled WGS sequence"/>
</dbReference>
<accession>R7ZPY5</accession>
<feature type="domain" description="Transcription elongation factor GreA/GreB C-terminal" evidence="1">
    <location>
        <begin position="50"/>
        <end position="123"/>
    </location>
</feature>
<keyword evidence="3" id="KW-1185">Reference proteome</keyword>
<dbReference type="GO" id="GO:0006354">
    <property type="term" value="P:DNA-templated transcription elongation"/>
    <property type="evidence" value="ECO:0007669"/>
    <property type="project" value="TreeGrafter"/>
</dbReference>
<dbReference type="InterPro" id="IPR001437">
    <property type="entry name" value="Tscrpt_elong_fac_GreA/B_C"/>
</dbReference>